<protein>
    <submittedName>
        <fullName evidence="2">Uncharacterized protein DUF3343</fullName>
    </submittedName>
</protein>
<evidence type="ECO:0000313" key="2">
    <source>
        <dbReference type="EMBL" id="TCS88669.1"/>
    </source>
</evidence>
<organism evidence="2 3">
    <name type="scientific">Keratinibaculum paraultunense</name>
    <dbReference type="NCBI Taxonomy" id="1278232"/>
    <lineage>
        <taxon>Bacteria</taxon>
        <taxon>Bacillati</taxon>
        <taxon>Bacillota</taxon>
        <taxon>Tissierellia</taxon>
        <taxon>Tissierellales</taxon>
        <taxon>Tepidimicrobiaceae</taxon>
        <taxon>Keratinibaculum</taxon>
    </lineage>
</organism>
<dbReference type="InterPro" id="IPR021778">
    <property type="entry name" value="Se/S_carrier-like"/>
</dbReference>
<evidence type="ECO:0000259" key="1">
    <source>
        <dbReference type="Pfam" id="PF11823"/>
    </source>
</evidence>
<dbReference type="AlphaFoldDB" id="A0A4R3KTK5"/>
<dbReference type="Proteomes" id="UP000294567">
    <property type="component" value="Unassembled WGS sequence"/>
</dbReference>
<name>A0A4R3KTK5_9FIRM</name>
<accession>A0A4R3KTK5</accession>
<dbReference type="RefSeq" id="WP_132027662.1">
    <property type="nucleotide sequence ID" value="NZ_CP068564.1"/>
</dbReference>
<gene>
    <name evidence="2" type="ORF">EDD65_10719</name>
</gene>
<proteinExistence type="predicted"/>
<evidence type="ECO:0000313" key="3">
    <source>
        <dbReference type="Proteomes" id="UP000294567"/>
    </source>
</evidence>
<dbReference type="OrthoDB" id="3192849at2"/>
<comment type="caution">
    <text evidence="2">The sequence shown here is derived from an EMBL/GenBank/DDBJ whole genome shotgun (WGS) entry which is preliminary data.</text>
</comment>
<dbReference type="Pfam" id="PF11823">
    <property type="entry name" value="Se_S_carrier"/>
    <property type="match status" value="1"/>
</dbReference>
<dbReference type="EMBL" id="SMAE01000007">
    <property type="protein sequence ID" value="TCS88669.1"/>
    <property type="molecule type" value="Genomic_DNA"/>
</dbReference>
<reference evidence="2 3" key="1">
    <citation type="submission" date="2019-03" db="EMBL/GenBank/DDBJ databases">
        <title>Genomic Encyclopedia of Type Strains, Phase IV (KMG-IV): sequencing the most valuable type-strain genomes for metagenomic binning, comparative biology and taxonomic classification.</title>
        <authorList>
            <person name="Goeker M."/>
        </authorList>
    </citation>
    <scope>NUCLEOTIDE SEQUENCE [LARGE SCALE GENOMIC DNA]</scope>
    <source>
        <strain evidence="2 3">DSM 26752</strain>
    </source>
</reference>
<sequence>MKDRQFGVITFRSTNYAIKGESVFKNYDIKIRTIPTPREVTHSCGLALKFELEDTELVKKIIEENQLDIEGIFKIVKSETESFAEKLD</sequence>
<feature type="domain" description="Putative Se/S carrier protein-like" evidence="1">
    <location>
        <begin position="7"/>
        <end position="73"/>
    </location>
</feature>
<keyword evidence="3" id="KW-1185">Reference proteome</keyword>